<dbReference type="AlphaFoldDB" id="A0A0P4R6L5"/>
<evidence type="ECO:0000313" key="2">
    <source>
        <dbReference type="Proteomes" id="UP000048965"/>
    </source>
</evidence>
<dbReference type="Proteomes" id="UP000048965">
    <property type="component" value="Unassembled WGS sequence"/>
</dbReference>
<evidence type="ECO:0000313" key="1">
    <source>
        <dbReference type="EMBL" id="GAO08778.1"/>
    </source>
</evidence>
<gene>
    <name evidence="1" type="ORF">TPA0598_04_04140</name>
</gene>
<dbReference type="EMBL" id="BBNO01000004">
    <property type="protein sequence ID" value="GAO08778.1"/>
    <property type="molecule type" value="Genomic_DNA"/>
</dbReference>
<proteinExistence type="predicted"/>
<reference evidence="1 2" key="2">
    <citation type="journal article" date="2015" name="Stand. Genomic Sci.">
        <title>Draft genome sequence of marine-derived Streptomyces sp. TP-A0598, a producer of anti-MRSA antibiotic lydicamycins.</title>
        <authorList>
            <person name="Komaki H."/>
            <person name="Ichikawa N."/>
            <person name="Hosoyama A."/>
            <person name="Fujita N."/>
            <person name="Igarashi Y."/>
        </authorList>
    </citation>
    <scope>NUCLEOTIDE SEQUENCE [LARGE SCALE GENOMIC DNA]</scope>
    <source>
        <strain evidence="1 2">NBRC 110027</strain>
    </source>
</reference>
<comment type="caution">
    <text evidence="1">The sequence shown here is derived from an EMBL/GenBank/DDBJ whole genome shotgun (WGS) entry which is preliminary data.</text>
</comment>
<sequence length="217" mass="24052">MPRVISFRGNYVNQPSIPGHHHISTDEAVSRVVEWWNEGRPAGSRCDIVSGHAADEVLEEVHRRTPRSLLLDAAGQTPEEIVTEVLGFVGVPSAAQINTPWRHLRKYFSADTYILLKNAHRAESSRRRAHQVLSARMHDFPGVNIRLAREVADAAGGHIHLAKKAIDALFTFSAGLCIPLSMEITAAWWDGFSLRWRAITSTTPSKGMRGMTGSTVR</sequence>
<keyword evidence="2" id="KW-1185">Reference proteome</keyword>
<protein>
    <submittedName>
        <fullName evidence="1">Uncharacterized protein</fullName>
    </submittedName>
</protein>
<name>A0A0P4R6L5_9ACTN</name>
<accession>A0A0P4R6L5</accession>
<organism evidence="1 2">
    <name type="scientific">Streptomyces lydicamycinicus</name>
    <dbReference type="NCBI Taxonomy" id="1546107"/>
    <lineage>
        <taxon>Bacteria</taxon>
        <taxon>Bacillati</taxon>
        <taxon>Actinomycetota</taxon>
        <taxon>Actinomycetes</taxon>
        <taxon>Kitasatosporales</taxon>
        <taxon>Streptomycetaceae</taxon>
        <taxon>Streptomyces</taxon>
    </lineage>
</organism>
<reference evidence="2" key="1">
    <citation type="submission" date="2014-09" db="EMBL/GenBank/DDBJ databases">
        <title>Whole genome shotgun sequence of Streptomyces sp. NBRC 110027.</title>
        <authorList>
            <person name="Komaki H."/>
            <person name="Ichikawa N."/>
            <person name="Katano-Makiyama Y."/>
            <person name="Hosoyama A."/>
            <person name="Hashimoto M."/>
            <person name="Uohara A."/>
            <person name="Kitahashi Y."/>
            <person name="Ohji S."/>
            <person name="Kimura A."/>
            <person name="Yamazoe A."/>
            <person name="Igarashi Y."/>
            <person name="Fujita N."/>
        </authorList>
    </citation>
    <scope>NUCLEOTIDE SEQUENCE [LARGE SCALE GENOMIC DNA]</scope>
    <source>
        <strain evidence="2">NBRC 110027</strain>
    </source>
</reference>